<dbReference type="SUPFAM" id="SSF110391">
    <property type="entry name" value="GlpP-like"/>
    <property type="match status" value="1"/>
</dbReference>
<dbReference type="InterPro" id="IPR013785">
    <property type="entry name" value="Aldolase_TIM"/>
</dbReference>
<keyword evidence="2" id="KW-1185">Reference proteome</keyword>
<accession>A0A3R8JR17</accession>
<proteinExistence type="predicted"/>
<dbReference type="InterPro" id="IPR006699">
    <property type="entry name" value="GlpP"/>
</dbReference>
<reference evidence="1" key="1">
    <citation type="submission" date="2018-10" db="EMBL/GenBank/DDBJ databases">
        <title>Schaedlerella arabinophila gen. nov. sp. nov., isolated from the mouse intestinal tract and comparative analysis with the genome of the closely related altered Schaedler flora strain ASF502.</title>
        <authorList>
            <person name="Miyake S."/>
            <person name="Soh M."/>
            <person name="Seedorf H."/>
        </authorList>
    </citation>
    <scope>NUCLEOTIDE SEQUENCE [LARGE SCALE GENOMIC DNA]</scope>
    <source>
        <strain evidence="1">DSM 106076</strain>
    </source>
</reference>
<evidence type="ECO:0000313" key="1">
    <source>
        <dbReference type="EMBL" id="RRK33769.1"/>
    </source>
</evidence>
<dbReference type="AlphaFoldDB" id="A0A3R8JR17"/>
<dbReference type="Gene3D" id="3.20.20.70">
    <property type="entry name" value="Aldolase class I"/>
    <property type="match status" value="1"/>
</dbReference>
<comment type="caution">
    <text evidence="1">The sequence shown here is derived from an EMBL/GenBank/DDBJ whole genome shotgun (WGS) entry which is preliminary data.</text>
</comment>
<dbReference type="EMBL" id="RHJS01000002">
    <property type="protein sequence ID" value="RRK33769.1"/>
    <property type="molecule type" value="Genomic_DNA"/>
</dbReference>
<dbReference type="GO" id="GO:0006071">
    <property type="term" value="P:glycerol metabolic process"/>
    <property type="evidence" value="ECO:0007669"/>
    <property type="project" value="InterPro"/>
</dbReference>
<dbReference type="RefSeq" id="WP_125128980.1">
    <property type="nucleotide sequence ID" value="NZ_RHJS01000002.1"/>
</dbReference>
<dbReference type="Pfam" id="PF04309">
    <property type="entry name" value="G3P_antiterm"/>
    <property type="match status" value="1"/>
</dbReference>
<dbReference type="GO" id="GO:0006355">
    <property type="term" value="P:regulation of DNA-templated transcription"/>
    <property type="evidence" value="ECO:0007669"/>
    <property type="project" value="InterPro"/>
</dbReference>
<sequence>MNLAEILEDFPMIAAVRSDEDLQECFKTHCKIIFILYGTICNITEIVKKVKAHGKIAIVHMDFVSGMTIKDISVEFILKNADADGIVSTKPNLVKEAHKQGFIAIQRTFLVDSIALSSLEKQIELSSPSAVEIMPGIMPDIIKKVKGLIDIPVISGGLLSEKKHVITALSAGADAVSTTNHALWYA</sequence>
<organism evidence="1 2">
    <name type="scientific">Schaedlerella arabinosiphila</name>
    <dbReference type="NCBI Taxonomy" id="2044587"/>
    <lineage>
        <taxon>Bacteria</taxon>
        <taxon>Bacillati</taxon>
        <taxon>Bacillota</taxon>
        <taxon>Clostridia</taxon>
        <taxon>Lachnospirales</taxon>
        <taxon>Lachnospiraceae</taxon>
        <taxon>Schaedlerella</taxon>
    </lineage>
</organism>
<dbReference type="Proteomes" id="UP000274920">
    <property type="component" value="Unassembled WGS sequence"/>
</dbReference>
<evidence type="ECO:0000313" key="2">
    <source>
        <dbReference type="Proteomes" id="UP000274920"/>
    </source>
</evidence>
<gene>
    <name evidence="1" type="ORF">EBB54_22190</name>
</gene>
<protein>
    <submittedName>
        <fullName evidence="1">Glycerol-3-phosphate responsive antiterminator</fullName>
    </submittedName>
</protein>
<dbReference type="PANTHER" id="PTHR35787:SF1">
    <property type="entry name" value="GLYCEROL UPTAKE OPERON ANTITERMINATOR REGULATORY PROTEIN"/>
    <property type="match status" value="1"/>
</dbReference>
<dbReference type="PIRSF" id="PIRSF016897">
    <property type="entry name" value="GlpP"/>
    <property type="match status" value="1"/>
</dbReference>
<dbReference type="PANTHER" id="PTHR35787">
    <property type="entry name" value="GLYCEROL UPTAKE OPERON ANTITERMINATOR REGULATORY PROTEIN"/>
    <property type="match status" value="1"/>
</dbReference>
<name>A0A3R8JR17_9FIRM</name>